<keyword evidence="11 12" id="KW-0066">ATP synthesis</keyword>
<dbReference type="CDD" id="cd18113">
    <property type="entry name" value="ATP-synt_F1_alpha_C"/>
    <property type="match status" value="1"/>
</dbReference>
<sequence length="554" mass="60241">MTELTISADDIQNAIEEYVSSFTVDTFREEVGTVVDVGDSIAHVEGLPSVMTQELLEFPGGILGVALNLNEHNVGVVILGDFENIEEGQQVKRTGDVLSVPVGDAFMGRVVNPLGQPIDGRGAIEAETRRALELQAPSVVQRQSVKEPLQTGIKAIDAMTPIGRGQRQLIIGDRKTGKTAVCVDTILNQRQNWESGDPKRQVRCVYVAIGQKGTTIASVRRTLEEGGAMEYTTIVAAPASDSAGFKWLAPYTGSAIAQHWMYDGKHVLIVFDDLTKQAEAYRAISLLLRRPPGREAYPGDVFYLHSRLLERCAKLADDLGGGSLTGLPIIETKANDISAYIPTNVISITDGQCFLETDLFNQGIRPAINVGVSVSRVGGAAQIKAMKEVAGSLRLDLSQYSELEAFAAFASDLDATSKAQLERGARLVELLKQPQYQPMPVEEQVISIFLGTGGHLDSVPVEDVRRFETELLEHIRVTQEETLTEIRESQKLTDEAADSLTELIKSFKKGFSATGGAPVVSDEHVEALDEEKLGKESVQVYKAIPAKTPKKKQK</sequence>
<keyword evidence="8 12" id="KW-0406">Ion transport</keyword>
<feature type="domain" description="ATPase F1/V1/A1 complex alpha/beta subunit nucleotide-binding" evidence="13">
    <location>
        <begin position="152"/>
        <end position="375"/>
    </location>
</feature>
<keyword evidence="7 12" id="KW-1278">Translocase</keyword>
<evidence type="ECO:0000256" key="3">
    <source>
        <dbReference type="ARBA" id="ARBA00022448"/>
    </source>
</evidence>
<dbReference type="EMBL" id="JRPY01000044">
    <property type="protein sequence ID" value="KJX75320.1"/>
    <property type="molecule type" value="Genomic_DNA"/>
</dbReference>
<feature type="site" description="Required for activity" evidence="12">
    <location>
        <position position="373"/>
    </location>
</feature>
<dbReference type="InterPro" id="IPR027417">
    <property type="entry name" value="P-loop_NTPase"/>
</dbReference>
<dbReference type="PATRIC" id="fig|480418.6.peg.2314"/>
<dbReference type="SUPFAM" id="SSF47917">
    <property type="entry name" value="C-terminal domain of alpha and beta subunits of F1 ATP synthase"/>
    <property type="match status" value="1"/>
</dbReference>
<evidence type="ECO:0000256" key="9">
    <source>
        <dbReference type="ARBA" id="ARBA00023136"/>
    </source>
</evidence>
<dbReference type="InterPro" id="IPR020003">
    <property type="entry name" value="ATPase_a/bsu_AS"/>
</dbReference>
<dbReference type="PROSITE" id="PS00152">
    <property type="entry name" value="ATPASE_ALPHA_BETA"/>
    <property type="match status" value="1"/>
</dbReference>
<protein>
    <recommendedName>
        <fullName evidence="12">ATP synthase subunit alpha</fullName>
        <ecNumber evidence="12">7.1.2.2</ecNumber>
    </recommendedName>
    <alternativeName>
        <fullName evidence="12">ATP synthase F1 sector subunit alpha</fullName>
    </alternativeName>
    <alternativeName>
        <fullName evidence="12">F-ATPase subunit alpha</fullName>
    </alternativeName>
</protein>
<comment type="catalytic activity">
    <reaction evidence="12">
        <text>ATP + H2O + 4 H(+)(in) = ADP + phosphate + 5 H(+)(out)</text>
        <dbReference type="Rhea" id="RHEA:57720"/>
        <dbReference type="ChEBI" id="CHEBI:15377"/>
        <dbReference type="ChEBI" id="CHEBI:15378"/>
        <dbReference type="ChEBI" id="CHEBI:30616"/>
        <dbReference type="ChEBI" id="CHEBI:43474"/>
        <dbReference type="ChEBI" id="CHEBI:456216"/>
        <dbReference type="EC" id="7.1.2.2"/>
    </reaction>
</comment>
<dbReference type="EC" id="7.1.2.2" evidence="12"/>
<dbReference type="OrthoDB" id="9803053at2"/>
<dbReference type="SUPFAM" id="SSF52540">
    <property type="entry name" value="P-loop containing nucleoside triphosphate hydrolases"/>
    <property type="match status" value="1"/>
</dbReference>
<dbReference type="FunFam" id="1.20.150.20:FF:000001">
    <property type="entry name" value="ATP synthase subunit alpha"/>
    <property type="match status" value="1"/>
</dbReference>
<evidence type="ECO:0000256" key="8">
    <source>
        <dbReference type="ARBA" id="ARBA00023065"/>
    </source>
</evidence>
<comment type="caution">
    <text evidence="16">The sequence shown here is derived from an EMBL/GenBank/DDBJ whole genome shotgun (WGS) entry which is preliminary data.</text>
</comment>
<dbReference type="PANTHER" id="PTHR48082">
    <property type="entry name" value="ATP SYNTHASE SUBUNIT ALPHA, MITOCHONDRIAL"/>
    <property type="match status" value="1"/>
</dbReference>
<evidence type="ECO:0000259" key="14">
    <source>
        <dbReference type="Pfam" id="PF00306"/>
    </source>
</evidence>
<dbReference type="FunFam" id="2.40.30.20:FF:000001">
    <property type="entry name" value="ATP synthase subunit alpha"/>
    <property type="match status" value="1"/>
</dbReference>
<dbReference type="GO" id="GO:0045259">
    <property type="term" value="C:proton-transporting ATP synthase complex"/>
    <property type="evidence" value="ECO:0007669"/>
    <property type="project" value="UniProtKB-KW"/>
</dbReference>
<keyword evidence="12" id="KW-0375">Hydrogen ion transport</keyword>
<evidence type="ECO:0000256" key="4">
    <source>
        <dbReference type="ARBA" id="ARBA00022475"/>
    </source>
</evidence>
<evidence type="ECO:0000313" key="16">
    <source>
        <dbReference type="EMBL" id="KJX75320.1"/>
    </source>
</evidence>
<dbReference type="Proteomes" id="UP000053699">
    <property type="component" value="Unassembled WGS sequence"/>
</dbReference>
<keyword evidence="3 12" id="KW-0813">Transport</keyword>
<dbReference type="FunFam" id="3.40.50.300:FF:000002">
    <property type="entry name" value="ATP synthase subunit alpha"/>
    <property type="match status" value="1"/>
</dbReference>
<dbReference type="InterPro" id="IPR004100">
    <property type="entry name" value="ATPase_F1/V1/A1_a/bsu_N"/>
</dbReference>
<dbReference type="PIRSF" id="PIRSF039088">
    <property type="entry name" value="F_ATPase_subunit_alpha"/>
    <property type="match status" value="1"/>
</dbReference>
<evidence type="ECO:0000256" key="6">
    <source>
        <dbReference type="ARBA" id="ARBA00022840"/>
    </source>
</evidence>
<dbReference type="AlphaFoldDB" id="A0A0F4EUK5"/>
<comment type="function">
    <text evidence="12">Produces ATP from ADP in the presence of a proton gradient across the membrane. The alpha chain is a regulatory subunit.</text>
</comment>
<dbReference type="GO" id="GO:0046933">
    <property type="term" value="F:proton-transporting ATP synthase activity, rotational mechanism"/>
    <property type="evidence" value="ECO:0007669"/>
    <property type="project" value="UniProtKB-UniRule"/>
</dbReference>
<dbReference type="NCBIfam" id="TIGR00962">
    <property type="entry name" value="atpA"/>
    <property type="match status" value="1"/>
</dbReference>
<reference evidence="16 17" key="1">
    <citation type="journal article" date="2015" name="Proc. Natl. Acad. Sci. U.S.A.">
        <title>Insight into the evolution and origin of leprosy bacilli from the genome sequence of Mycobacterium lepromatosis.</title>
        <authorList>
            <person name="Singh P."/>
            <person name="Benjak A."/>
            <person name="Schuenemann V.J."/>
            <person name="Herbig A."/>
            <person name="Avanzi C."/>
            <person name="Busso P."/>
            <person name="Nieselt K."/>
            <person name="Krause J."/>
            <person name="Vera-Cabrera L."/>
            <person name="Cole S.T."/>
        </authorList>
    </citation>
    <scope>NUCLEOTIDE SEQUENCE [LARGE SCALE GENOMIC DNA]</scope>
    <source>
        <strain evidence="16 17">Mx1-22A</strain>
    </source>
</reference>
<dbReference type="InterPro" id="IPR005294">
    <property type="entry name" value="ATP_synth_F1_asu"/>
</dbReference>
<name>A0A0F4EUK5_9MYCO</name>
<comment type="similarity">
    <text evidence="2 12">Belongs to the ATPase alpha/beta chains family.</text>
</comment>
<keyword evidence="5 12" id="KW-0547">Nucleotide-binding</keyword>
<evidence type="ECO:0000259" key="15">
    <source>
        <dbReference type="Pfam" id="PF02874"/>
    </source>
</evidence>
<comment type="subcellular location">
    <subcellularLocation>
        <location evidence="12">Cell membrane</location>
        <topology evidence="12">Peripheral membrane protein</topology>
    </subcellularLocation>
    <subcellularLocation>
        <location evidence="1">Membrane</location>
        <topology evidence="1">Peripheral membrane protein</topology>
    </subcellularLocation>
</comment>
<dbReference type="CDD" id="cd01132">
    <property type="entry name" value="F1-ATPase_alpha_CD"/>
    <property type="match status" value="1"/>
</dbReference>
<dbReference type="Pfam" id="PF00006">
    <property type="entry name" value="ATP-synt_ab"/>
    <property type="match status" value="1"/>
</dbReference>
<feature type="binding site" evidence="12">
    <location>
        <begin position="172"/>
        <end position="179"/>
    </location>
    <ligand>
        <name>ATP</name>
        <dbReference type="ChEBI" id="CHEBI:30616"/>
    </ligand>
</feature>
<dbReference type="Pfam" id="PF00306">
    <property type="entry name" value="ATP-synt_ab_C"/>
    <property type="match status" value="1"/>
</dbReference>
<feature type="domain" description="ATPase F1/V1/A1 complex alpha/beta subunit N-terminal" evidence="15">
    <location>
        <begin position="29"/>
        <end position="95"/>
    </location>
</feature>
<dbReference type="InterPro" id="IPR000194">
    <property type="entry name" value="ATPase_F1/V1/A1_a/bsu_nucl-bd"/>
</dbReference>
<dbReference type="InterPro" id="IPR036121">
    <property type="entry name" value="ATPase_F1/V1/A1_a/bsu_N_sf"/>
</dbReference>
<keyword evidence="4 12" id="KW-1003">Cell membrane</keyword>
<evidence type="ECO:0000256" key="7">
    <source>
        <dbReference type="ARBA" id="ARBA00022967"/>
    </source>
</evidence>
<dbReference type="NCBIfam" id="NF009884">
    <property type="entry name" value="PRK13343.1"/>
    <property type="match status" value="1"/>
</dbReference>
<gene>
    <name evidence="12 16" type="primary">atpA</name>
    <name evidence="16" type="ORF">MLPM_1143</name>
</gene>
<organism evidence="16 17">
    <name type="scientific">Mycobacterium lepromatosis</name>
    <dbReference type="NCBI Taxonomy" id="480418"/>
    <lineage>
        <taxon>Bacteria</taxon>
        <taxon>Bacillati</taxon>
        <taxon>Actinomycetota</taxon>
        <taxon>Actinomycetes</taxon>
        <taxon>Mycobacteriales</taxon>
        <taxon>Mycobacteriaceae</taxon>
        <taxon>Mycobacterium</taxon>
    </lineage>
</organism>
<dbReference type="GO" id="GO:0005524">
    <property type="term" value="F:ATP binding"/>
    <property type="evidence" value="ECO:0007669"/>
    <property type="project" value="UniProtKB-UniRule"/>
</dbReference>
<dbReference type="Pfam" id="PF02874">
    <property type="entry name" value="ATP-synt_ab_N"/>
    <property type="match status" value="1"/>
</dbReference>
<evidence type="ECO:0000313" key="17">
    <source>
        <dbReference type="Proteomes" id="UP000053699"/>
    </source>
</evidence>
<dbReference type="GO" id="GO:0005886">
    <property type="term" value="C:plasma membrane"/>
    <property type="evidence" value="ECO:0007669"/>
    <property type="project" value="UniProtKB-SubCell"/>
</dbReference>
<dbReference type="Gene3D" id="3.40.50.300">
    <property type="entry name" value="P-loop containing nucleotide triphosphate hydrolases"/>
    <property type="match status" value="1"/>
</dbReference>
<keyword evidence="6 12" id="KW-0067">ATP-binding</keyword>
<evidence type="ECO:0000256" key="5">
    <source>
        <dbReference type="ARBA" id="ARBA00022741"/>
    </source>
</evidence>
<dbReference type="CDD" id="cd18116">
    <property type="entry name" value="ATP-synt_F1_alpha_N"/>
    <property type="match status" value="1"/>
</dbReference>
<dbReference type="InterPro" id="IPR000793">
    <property type="entry name" value="ATP_synth_asu_C"/>
</dbReference>
<dbReference type="InterPro" id="IPR033732">
    <property type="entry name" value="ATP_synth_F1_a_nt-bd_dom"/>
</dbReference>
<dbReference type="STRING" id="480418.GCA_000975265_01152"/>
<dbReference type="RefSeq" id="WP_045842937.1">
    <property type="nucleotide sequence ID" value="NZ_CP083405.1"/>
</dbReference>
<proteinExistence type="inferred from homology"/>
<dbReference type="InterPro" id="IPR038376">
    <property type="entry name" value="ATP_synth_asu_C_sf"/>
</dbReference>
<evidence type="ECO:0000256" key="12">
    <source>
        <dbReference type="HAMAP-Rule" id="MF_01346"/>
    </source>
</evidence>
<keyword evidence="10 12" id="KW-0139">CF(1)</keyword>
<dbReference type="PANTHER" id="PTHR48082:SF2">
    <property type="entry name" value="ATP SYNTHASE SUBUNIT ALPHA, MITOCHONDRIAL"/>
    <property type="match status" value="1"/>
</dbReference>
<feature type="domain" description="ATP synthase alpha subunit C-terminal" evidence="14">
    <location>
        <begin position="382"/>
        <end position="507"/>
    </location>
</feature>
<dbReference type="HAMAP" id="MF_01346">
    <property type="entry name" value="ATP_synth_alpha_bact"/>
    <property type="match status" value="1"/>
</dbReference>
<dbReference type="Gene3D" id="2.40.30.20">
    <property type="match status" value="1"/>
</dbReference>
<accession>A0A0F4EUK5</accession>
<dbReference type="SUPFAM" id="SSF50615">
    <property type="entry name" value="N-terminal domain of alpha and beta subunits of F1 ATP synthase"/>
    <property type="match status" value="1"/>
</dbReference>
<dbReference type="InterPro" id="IPR023366">
    <property type="entry name" value="ATP_synth_asu-like_sf"/>
</dbReference>
<keyword evidence="17" id="KW-1185">Reference proteome</keyword>
<evidence type="ECO:0000256" key="10">
    <source>
        <dbReference type="ARBA" id="ARBA00023196"/>
    </source>
</evidence>
<evidence type="ECO:0000256" key="2">
    <source>
        <dbReference type="ARBA" id="ARBA00008936"/>
    </source>
</evidence>
<evidence type="ECO:0000256" key="11">
    <source>
        <dbReference type="ARBA" id="ARBA00023310"/>
    </source>
</evidence>
<evidence type="ECO:0000259" key="13">
    <source>
        <dbReference type="Pfam" id="PF00006"/>
    </source>
</evidence>
<evidence type="ECO:0000256" key="1">
    <source>
        <dbReference type="ARBA" id="ARBA00004170"/>
    </source>
</evidence>
<dbReference type="GO" id="GO:0043531">
    <property type="term" value="F:ADP binding"/>
    <property type="evidence" value="ECO:0007669"/>
    <property type="project" value="TreeGrafter"/>
</dbReference>
<dbReference type="Gene3D" id="1.20.150.20">
    <property type="entry name" value="ATP synthase alpha/beta chain, C-terminal domain"/>
    <property type="match status" value="1"/>
</dbReference>
<keyword evidence="9 12" id="KW-0472">Membrane</keyword>